<feature type="domain" description="RRM" evidence="4">
    <location>
        <begin position="466"/>
        <end position="546"/>
    </location>
</feature>
<name>A0A835QPJ8_VANPL</name>
<feature type="compositionally biased region" description="Acidic residues" evidence="3">
    <location>
        <begin position="84"/>
        <end position="102"/>
    </location>
</feature>
<organism evidence="5 6">
    <name type="scientific">Vanilla planifolia</name>
    <name type="common">Vanilla</name>
    <dbReference type="NCBI Taxonomy" id="51239"/>
    <lineage>
        <taxon>Eukaryota</taxon>
        <taxon>Viridiplantae</taxon>
        <taxon>Streptophyta</taxon>
        <taxon>Embryophyta</taxon>
        <taxon>Tracheophyta</taxon>
        <taxon>Spermatophyta</taxon>
        <taxon>Magnoliopsida</taxon>
        <taxon>Liliopsida</taxon>
        <taxon>Asparagales</taxon>
        <taxon>Orchidaceae</taxon>
        <taxon>Vanilloideae</taxon>
        <taxon>Vanilleae</taxon>
        <taxon>Vanilla</taxon>
    </lineage>
</organism>
<keyword evidence="1 2" id="KW-0694">RNA-binding</keyword>
<dbReference type="PROSITE" id="PS50102">
    <property type="entry name" value="RRM"/>
    <property type="match status" value="3"/>
</dbReference>
<dbReference type="SMART" id="SM00360">
    <property type="entry name" value="RRM"/>
    <property type="match status" value="3"/>
</dbReference>
<feature type="compositionally biased region" description="Basic and acidic residues" evidence="3">
    <location>
        <begin position="73"/>
        <end position="83"/>
    </location>
</feature>
<evidence type="ECO:0000313" key="5">
    <source>
        <dbReference type="EMBL" id="KAG0475438.1"/>
    </source>
</evidence>
<dbReference type="InterPro" id="IPR012677">
    <property type="entry name" value="Nucleotide-bd_a/b_plait_sf"/>
</dbReference>
<dbReference type="InterPro" id="IPR000504">
    <property type="entry name" value="RRM_dom"/>
</dbReference>
<evidence type="ECO:0000313" key="6">
    <source>
        <dbReference type="Proteomes" id="UP000639772"/>
    </source>
</evidence>
<dbReference type="AlphaFoldDB" id="A0A835QPJ8"/>
<proteinExistence type="predicted"/>
<dbReference type="Pfam" id="PF00076">
    <property type="entry name" value="RRM_1"/>
    <property type="match status" value="3"/>
</dbReference>
<feature type="region of interest" description="Disordered" evidence="3">
    <location>
        <begin position="22"/>
        <end position="109"/>
    </location>
</feature>
<dbReference type="GO" id="GO:0003723">
    <property type="term" value="F:RNA binding"/>
    <property type="evidence" value="ECO:0007669"/>
    <property type="project" value="UniProtKB-UniRule"/>
</dbReference>
<dbReference type="EMBL" id="JADCNM010000007">
    <property type="protein sequence ID" value="KAG0475438.1"/>
    <property type="molecule type" value="Genomic_DNA"/>
</dbReference>
<dbReference type="PANTHER" id="PTHR21245">
    <property type="entry name" value="HETEROGENEOUS NUCLEAR RIBONUCLEOPROTEIN"/>
    <property type="match status" value="1"/>
</dbReference>
<dbReference type="OrthoDB" id="3800936at2759"/>
<dbReference type="CDD" id="cd00590">
    <property type="entry name" value="RRM_SF"/>
    <property type="match status" value="2"/>
</dbReference>
<feature type="compositionally biased region" description="Low complexity" evidence="3">
    <location>
        <begin position="26"/>
        <end position="38"/>
    </location>
</feature>
<sequence>MPPKKTKKVVRIVRKSKALIPCTPASETTVVDTSSTEPKPSPEPIVPDKLGSKDPVIEDIHELDPSVDPEPEAEPKPEPKPEPEPELEPELEPEPETETETDTELKPSSGLDAAAVGTAIYAPAFTEDVSKKVPSLPPVTAEALGADLPETISAESSQKPGPKTTIRVRKVLRKKFVKKLVPKGCLAAKNVKGKNIQSESAAGLPGTSLSLNHVANVRLEHEGSIPEIQMKGEDKFVPIEADIVVEGKEECDIKQARSDVLVSRNDGDGLETVNKHEVEGMSERMKRRKSEIFVGGLDRDAKEEDLRSVFGKVGEILEVRMMIDGQSGKNKGYAFLRYAEPSFAKRAVAELAKVEICGKVCGTAAVQGNDTIFLGNIDKTWKKEDVIKLLQEVGIENIDTVRVLVDPNNADVNRGFAFLELETNADAQRAYKKLQKKDVFGKGRNIKVAWADSFIVPDEEEMQKVKSVYAEGIPDSWNEDKLKETFKKFGEIERVVLGRNIKTAKRRDFAFINYANREAALSCIESLSNDVIEDDGSKVNLKVALAKRVHKVKPKNVGQNSANNSSLNEKFKPLQRVLPQDYSPTVQGQKRTFSALGDSTLHSDFNGYPRARLDSSFGIPGSSYGMTPSGGIGSSLAHNRQPILPSGYPLGSSYGSGRYANSYLFRQGAPPYMGSLGQRYQL</sequence>
<dbReference type="Proteomes" id="UP000639772">
    <property type="component" value="Chromosome 7"/>
</dbReference>
<accession>A0A835QPJ8</accession>
<feature type="domain" description="RRM" evidence="4">
    <location>
        <begin position="370"/>
        <end position="453"/>
    </location>
</feature>
<reference evidence="5 6" key="1">
    <citation type="journal article" date="2020" name="Nat. Food">
        <title>A phased Vanilla planifolia genome enables genetic improvement of flavour and production.</title>
        <authorList>
            <person name="Hasing T."/>
            <person name="Tang H."/>
            <person name="Brym M."/>
            <person name="Khazi F."/>
            <person name="Huang T."/>
            <person name="Chambers A.H."/>
        </authorList>
    </citation>
    <scope>NUCLEOTIDE SEQUENCE [LARGE SCALE GENOMIC DNA]</scope>
    <source>
        <tissue evidence="5">Leaf</tissue>
    </source>
</reference>
<evidence type="ECO:0000256" key="1">
    <source>
        <dbReference type="ARBA" id="ARBA00022884"/>
    </source>
</evidence>
<dbReference type="SUPFAM" id="SSF54928">
    <property type="entry name" value="RNA-binding domain, RBD"/>
    <property type="match status" value="3"/>
</dbReference>
<evidence type="ECO:0000256" key="2">
    <source>
        <dbReference type="PROSITE-ProRule" id="PRU00176"/>
    </source>
</evidence>
<gene>
    <name evidence="5" type="ORF">HPP92_015124</name>
</gene>
<evidence type="ECO:0000256" key="3">
    <source>
        <dbReference type="SAM" id="MobiDB-lite"/>
    </source>
</evidence>
<feature type="domain" description="RRM" evidence="4">
    <location>
        <begin position="290"/>
        <end position="359"/>
    </location>
</feature>
<evidence type="ECO:0000259" key="4">
    <source>
        <dbReference type="PROSITE" id="PS50102"/>
    </source>
</evidence>
<feature type="compositionally biased region" description="Basic and acidic residues" evidence="3">
    <location>
        <begin position="50"/>
        <end position="64"/>
    </location>
</feature>
<dbReference type="Gene3D" id="3.30.70.330">
    <property type="match status" value="3"/>
</dbReference>
<protein>
    <recommendedName>
        <fullName evidence="4">RRM domain-containing protein</fullName>
    </recommendedName>
</protein>
<comment type="caution">
    <text evidence="5">The sequence shown here is derived from an EMBL/GenBank/DDBJ whole genome shotgun (WGS) entry which is preliminary data.</text>
</comment>
<dbReference type="InterPro" id="IPR035979">
    <property type="entry name" value="RBD_domain_sf"/>
</dbReference>